<evidence type="ECO:0000256" key="1">
    <source>
        <dbReference type="ARBA" id="ARBA00005189"/>
    </source>
</evidence>
<sequence>MADMLKAQRAVAGSRIVGLGHYQPERVLTNAELANMVETSDEWIRTRTGIIERHIARDDETVADMAAAAARAAIADAGLEPDEVGLIVVASTSVMDHSPNVAGRVAAELEMTSPVIIDINTACSGFEHGIAMADAAIRAGQVKRAVVIGSEKLSAITDWTDRTTCVLTADGAGAFVLEGVDDEAEVGVGPTVWGSEPTMSRAVIVEDETGNKFSQDGRMILRWAMSKASGITRSAVEEAGLTMDDIQVFVPHQANLRIIEPLAEQLGLTDRTVVTDVQVSGNTSAASIPLGLSKWWHEGRIPANAPTLLFGFGGGFAYASQVVLTPNRKA</sequence>
<dbReference type="InterPro" id="IPR016039">
    <property type="entry name" value="Thiolase-like"/>
</dbReference>
<evidence type="ECO:0000313" key="12">
    <source>
        <dbReference type="EMBL" id="GAA4159702.1"/>
    </source>
</evidence>
<reference evidence="12" key="2">
    <citation type="submission" date="2023-12" db="EMBL/GenBank/DDBJ databases">
        <authorList>
            <person name="Sun Q."/>
            <person name="Inoue M."/>
        </authorList>
    </citation>
    <scope>NUCLEOTIDE SEQUENCE</scope>
    <source>
        <strain evidence="12">JCM 17590</strain>
    </source>
</reference>
<reference evidence="12" key="1">
    <citation type="journal article" date="2014" name="Int. J. Syst. Evol. Microbiol.">
        <title>Complete genome of a new Firmicutes species belonging to the dominant human colonic microbiota ('Ruminococcus bicirculans') reveals two chromosomes and a selective capacity to utilize plant glucans.</title>
        <authorList>
            <consortium name="NISC Comparative Sequencing Program"/>
            <person name="Wegmann U."/>
            <person name="Louis P."/>
            <person name="Goesmann A."/>
            <person name="Henrissat B."/>
            <person name="Duncan S.H."/>
            <person name="Flint H.J."/>
        </authorList>
    </citation>
    <scope>NUCLEOTIDE SEQUENCE</scope>
    <source>
        <strain evidence="12">JCM 17590</strain>
    </source>
</reference>
<comment type="similarity">
    <text evidence="2">Belongs to the thiolase-like superfamily. FabH family.</text>
</comment>
<keyword evidence="7" id="KW-0443">Lipid metabolism</keyword>
<keyword evidence="6" id="KW-0276">Fatty acid metabolism</keyword>
<dbReference type="CDD" id="cd00830">
    <property type="entry name" value="KAS_III"/>
    <property type="match status" value="1"/>
</dbReference>
<dbReference type="SUPFAM" id="SSF53901">
    <property type="entry name" value="Thiolase-like"/>
    <property type="match status" value="1"/>
</dbReference>
<evidence type="ECO:0000259" key="11">
    <source>
        <dbReference type="Pfam" id="PF08545"/>
    </source>
</evidence>
<name>A0ABP7ZJ42_9MICO</name>
<evidence type="ECO:0000256" key="8">
    <source>
        <dbReference type="ARBA" id="ARBA00023160"/>
    </source>
</evidence>
<dbReference type="InterPro" id="IPR013751">
    <property type="entry name" value="ACP_syn_III_N"/>
</dbReference>
<evidence type="ECO:0000256" key="4">
    <source>
        <dbReference type="ARBA" id="ARBA00022516"/>
    </source>
</evidence>
<evidence type="ECO:0000259" key="10">
    <source>
        <dbReference type="Pfam" id="PF08541"/>
    </source>
</evidence>
<protein>
    <submittedName>
        <fullName evidence="12">Ketoacyl-ACP synthase III</fullName>
    </submittedName>
</protein>
<dbReference type="PANTHER" id="PTHR34069">
    <property type="entry name" value="3-OXOACYL-[ACYL-CARRIER-PROTEIN] SYNTHASE 3"/>
    <property type="match status" value="1"/>
</dbReference>
<comment type="pathway">
    <text evidence="1">Lipid metabolism.</text>
</comment>
<organism evidence="12 13">
    <name type="scientific">Gryllotalpicola daejeonensis</name>
    <dbReference type="NCBI Taxonomy" id="993087"/>
    <lineage>
        <taxon>Bacteria</taxon>
        <taxon>Bacillati</taxon>
        <taxon>Actinomycetota</taxon>
        <taxon>Actinomycetes</taxon>
        <taxon>Micrococcales</taxon>
        <taxon>Microbacteriaceae</taxon>
        <taxon>Gryllotalpicola</taxon>
    </lineage>
</organism>
<dbReference type="Pfam" id="PF08545">
    <property type="entry name" value="ACP_syn_III"/>
    <property type="match status" value="1"/>
</dbReference>
<dbReference type="RefSeq" id="WP_344791087.1">
    <property type="nucleotide sequence ID" value="NZ_BAABBV010000001.1"/>
</dbReference>
<dbReference type="PANTHER" id="PTHR34069:SF2">
    <property type="entry name" value="BETA-KETOACYL-[ACYL-CARRIER-PROTEIN] SYNTHASE III"/>
    <property type="match status" value="1"/>
</dbReference>
<dbReference type="InterPro" id="IPR013747">
    <property type="entry name" value="ACP_syn_III_C"/>
</dbReference>
<feature type="domain" description="Beta-ketoacyl-[acyl-carrier-protein] synthase III C-terminal" evidence="10">
    <location>
        <begin position="237"/>
        <end position="323"/>
    </location>
</feature>
<dbReference type="InterPro" id="IPR004655">
    <property type="entry name" value="FabH"/>
</dbReference>
<evidence type="ECO:0000256" key="3">
    <source>
        <dbReference type="ARBA" id="ARBA00022490"/>
    </source>
</evidence>
<dbReference type="NCBIfam" id="TIGR00747">
    <property type="entry name" value="fabH"/>
    <property type="match status" value="1"/>
</dbReference>
<feature type="domain" description="Beta-ketoacyl-[acyl-carrier-protein] synthase III N-terminal" evidence="11">
    <location>
        <begin position="117"/>
        <end position="196"/>
    </location>
</feature>
<dbReference type="NCBIfam" id="NF006829">
    <property type="entry name" value="PRK09352.1"/>
    <property type="match status" value="1"/>
</dbReference>
<keyword evidence="8" id="KW-0275">Fatty acid biosynthesis</keyword>
<evidence type="ECO:0000313" key="13">
    <source>
        <dbReference type="Proteomes" id="UP001415169"/>
    </source>
</evidence>
<accession>A0ABP7ZJ42</accession>
<dbReference type="Pfam" id="PF08541">
    <property type="entry name" value="ACP_syn_III_C"/>
    <property type="match status" value="1"/>
</dbReference>
<evidence type="ECO:0000256" key="9">
    <source>
        <dbReference type="ARBA" id="ARBA00023315"/>
    </source>
</evidence>
<dbReference type="EMBL" id="BAABBV010000001">
    <property type="protein sequence ID" value="GAA4159702.1"/>
    <property type="molecule type" value="Genomic_DNA"/>
</dbReference>
<proteinExistence type="inferred from homology"/>
<keyword evidence="4" id="KW-0444">Lipid biosynthesis</keyword>
<gene>
    <name evidence="12" type="ORF">GCM10022286_14520</name>
</gene>
<dbReference type="Proteomes" id="UP001415169">
    <property type="component" value="Unassembled WGS sequence"/>
</dbReference>
<comment type="caution">
    <text evidence="12">The sequence shown here is derived from an EMBL/GenBank/DDBJ whole genome shotgun (WGS) entry which is preliminary data.</text>
</comment>
<keyword evidence="3" id="KW-0963">Cytoplasm</keyword>
<evidence type="ECO:0000256" key="2">
    <source>
        <dbReference type="ARBA" id="ARBA00008642"/>
    </source>
</evidence>
<dbReference type="Gene3D" id="3.40.47.10">
    <property type="match status" value="1"/>
</dbReference>
<evidence type="ECO:0000256" key="6">
    <source>
        <dbReference type="ARBA" id="ARBA00022832"/>
    </source>
</evidence>
<keyword evidence="9" id="KW-0012">Acyltransferase</keyword>
<keyword evidence="13" id="KW-1185">Reference proteome</keyword>
<evidence type="ECO:0000256" key="7">
    <source>
        <dbReference type="ARBA" id="ARBA00023098"/>
    </source>
</evidence>
<keyword evidence="5" id="KW-0808">Transferase</keyword>
<evidence type="ECO:0000256" key="5">
    <source>
        <dbReference type="ARBA" id="ARBA00022679"/>
    </source>
</evidence>